<reference evidence="2 3" key="1">
    <citation type="submission" date="2016-10" db="EMBL/GenBank/DDBJ databases">
        <authorList>
            <person name="de Groot N.N."/>
        </authorList>
    </citation>
    <scope>NUCLEOTIDE SEQUENCE [LARGE SCALE GENOMIC DNA]</scope>
    <source>
        <strain evidence="2 3">743A</strain>
    </source>
</reference>
<name>A0A1I6JHC9_9FIRM</name>
<accession>A0A1I6JHC9</accession>
<proteinExistence type="predicted"/>
<evidence type="ECO:0000313" key="2">
    <source>
        <dbReference type="EMBL" id="SFR78269.1"/>
    </source>
</evidence>
<dbReference type="AlphaFoldDB" id="A0A1I6JHC9"/>
<evidence type="ECO:0000313" key="3">
    <source>
        <dbReference type="Proteomes" id="UP000199659"/>
    </source>
</evidence>
<dbReference type="EMBL" id="FOYZ01000005">
    <property type="protein sequence ID" value="SFR78269.1"/>
    <property type="molecule type" value="Genomic_DNA"/>
</dbReference>
<feature type="signal peptide" evidence="1">
    <location>
        <begin position="1"/>
        <end position="27"/>
    </location>
</feature>
<sequence>MKNLFKKVLLAALCATVLFSNPHITHASTSQNPILVADWSNTSTGEFIRCYKYLPCQLIGADNGEIISDGDNGIWWRVSAGLSFTTSCYFSEPTCFKVNIVQLNYGTVYSKVVTTPTKSAHFQLEPTSTDTKYMIVITPATDASLTMVYSSAQSPF</sequence>
<organism evidence="2 3">
    <name type="scientific">Anaeromicropila populeti</name>
    <dbReference type="NCBI Taxonomy" id="37658"/>
    <lineage>
        <taxon>Bacteria</taxon>
        <taxon>Bacillati</taxon>
        <taxon>Bacillota</taxon>
        <taxon>Clostridia</taxon>
        <taxon>Lachnospirales</taxon>
        <taxon>Lachnospiraceae</taxon>
        <taxon>Anaeromicropila</taxon>
    </lineage>
</organism>
<keyword evidence="3" id="KW-1185">Reference proteome</keyword>
<dbReference type="RefSeq" id="WP_092560234.1">
    <property type="nucleotide sequence ID" value="NZ_FOYZ01000005.1"/>
</dbReference>
<gene>
    <name evidence="2" type="ORF">SAMN05661086_01681</name>
</gene>
<evidence type="ECO:0000256" key="1">
    <source>
        <dbReference type="SAM" id="SignalP"/>
    </source>
</evidence>
<keyword evidence="1" id="KW-0732">Signal</keyword>
<protein>
    <submittedName>
        <fullName evidence="2">Uncharacterized protein</fullName>
    </submittedName>
</protein>
<feature type="chain" id="PRO_5011636433" evidence="1">
    <location>
        <begin position="28"/>
        <end position="156"/>
    </location>
</feature>
<dbReference type="Proteomes" id="UP000199659">
    <property type="component" value="Unassembled WGS sequence"/>
</dbReference>